<sequence length="336" mass="38039">MPESSRISNNYDHYYADETSEESDSSNTEADASSATTSLRSCTWDYPFENGRRYNAYRFGEYWCPNDEQQAEQQAICHHLCNMTLDGRLFLAPIGDRPRRVLDIGTGTGLWALAFADAFPCAEVIGTDLSPIQPTAVPPNLRFEVDDCTRPWTFAPDSFDYIHIRCLSGSVADWPAFYAECMKALKPSGFIEQLEFGLSPQSEDGTVAPDSAFALWSRSLPAAGDAWGKSLRSVDEAASQISAAGFIDVVEKRWKWPIGGWVDEARLRELGVWNRLHWHQGIEGWAMFLLTRGLNWSRDEVRVFLAKMRRMLRDRRVHAHQDVSVVYARKPDKVAN</sequence>
<evidence type="ECO:0000313" key="3">
    <source>
        <dbReference type="Proteomes" id="UP001492380"/>
    </source>
</evidence>
<keyword evidence="2" id="KW-0489">Methyltransferase</keyword>
<dbReference type="SUPFAM" id="SSF53335">
    <property type="entry name" value="S-adenosyl-L-methionine-dependent methyltransferases"/>
    <property type="match status" value="1"/>
</dbReference>
<dbReference type="Gene3D" id="3.40.50.150">
    <property type="entry name" value="Vaccinia Virus protein VP39"/>
    <property type="match status" value="1"/>
</dbReference>
<keyword evidence="2" id="KW-0808">Transferase</keyword>
<dbReference type="PANTHER" id="PTHR43591">
    <property type="entry name" value="METHYLTRANSFERASE"/>
    <property type="match status" value="1"/>
</dbReference>
<gene>
    <name evidence="2" type="ORF">HDK90DRAFT_83849</name>
</gene>
<feature type="compositionally biased region" description="Polar residues" evidence="1">
    <location>
        <begin position="1"/>
        <end position="11"/>
    </location>
</feature>
<dbReference type="PANTHER" id="PTHR43591:SF105">
    <property type="entry name" value="METHYLTRANSFERASE DOMAIN-CONTAINING PROTEIN-RELATED"/>
    <property type="match status" value="1"/>
</dbReference>
<dbReference type="GO" id="GO:0032259">
    <property type="term" value="P:methylation"/>
    <property type="evidence" value="ECO:0007669"/>
    <property type="project" value="UniProtKB-KW"/>
</dbReference>
<accession>A0ABR1YBX5</accession>
<dbReference type="CDD" id="cd02440">
    <property type="entry name" value="AdoMet_MTases"/>
    <property type="match status" value="1"/>
</dbReference>
<dbReference type="Pfam" id="PF13489">
    <property type="entry name" value="Methyltransf_23"/>
    <property type="match status" value="1"/>
</dbReference>
<reference evidence="2 3" key="1">
    <citation type="submission" date="2024-04" db="EMBL/GenBank/DDBJ databases">
        <title>Phyllosticta paracitricarpa is synonymous to the EU quarantine fungus P. citricarpa based on phylogenomic analyses.</title>
        <authorList>
            <consortium name="Lawrence Berkeley National Laboratory"/>
            <person name="Van Ingen-Buijs V.A."/>
            <person name="Van Westerhoven A.C."/>
            <person name="Haridas S."/>
            <person name="Skiadas P."/>
            <person name="Martin F."/>
            <person name="Groenewald J.Z."/>
            <person name="Crous P.W."/>
            <person name="Seidl M.F."/>
        </authorList>
    </citation>
    <scope>NUCLEOTIDE SEQUENCE [LARGE SCALE GENOMIC DNA]</scope>
    <source>
        <strain evidence="2 3">CBS 123374</strain>
    </source>
</reference>
<protein>
    <submittedName>
        <fullName evidence="2">S-adenosyl-L-methionine-dependent methyltransferase</fullName>
    </submittedName>
</protein>
<keyword evidence="3" id="KW-1185">Reference proteome</keyword>
<evidence type="ECO:0000313" key="2">
    <source>
        <dbReference type="EMBL" id="KAK8224556.1"/>
    </source>
</evidence>
<dbReference type="EMBL" id="JBBWRZ010000012">
    <property type="protein sequence ID" value="KAK8224556.1"/>
    <property type="molecule type" value="Genomic_DNA"/>
</dbReference>
<comment type="caution">
    <text evidence="2">The sequence shown here is derived from an EMBL/GenBank/DDBJ whole genome shotgun (WGS) entry which is preliminary data.</text>
</comment>
<evidence type="ECO:0000256" key="1">
    <source>
        <dbReference type="SAM" id="MobiDB-lite"/>
    </source>
</evidence>
<feature type="region of interest" description="Disordered" evidence="1">
    <location>
        <begin position="1"/>
        <end position="32"/>
    </location>
</feature>
<dbReference type="Proteomes" id="UP001492380">
    <property type="component" value="Unassembled WGS sequence"/>
</dbReference>
<proteinExistence type="predicted"/>
<name>A0ABR1YBX5_9PEZI</name>
<organism evidence="2 3">
    <name type="scientific">Phyllosticta capitalensis</name>
    <dbReference type="NCBI Taxonomy" id="121624"/>
    <lineage>
        <taxon>Eukaryota</taxon>
        <taxon>Fungi</taxon>
        <taxon>Dikarya</taxon>
        <taxon>Ascomycota</taxon>
        <taxon>Pezizomycotina</taxon>
        <taxon>Dothideomycetes</taxon>
        <taxon>Dothideomycetes incertae sedis</taxon>
        <taxon>Botryosphaeriales</taxon>
        <taxon>Phyllostictaceae</taxon>
        <taxon>Phyllosticta</taxon>
    </lineage>
</organism>
<dbReference type="GO" id="GO:0008168">
    <property type="term" value="F:methyltransferase activity"/>
    <property type="evidence" value="ECO:0007669"/>
    <property type="project" value="UniProtKB-KW"/>
</dbReference>
<dbReference type="InterPro" id="IPR029063">
    <property type="entry name" value="SAM-dependent_MTases_sf"/>
</dbReference>